<dbReference type="InterPro" id="IPR002110">
    <property type="entry name" value="Ankyrin_rpt"/>
</dbReference>
<dbReference type="PANTHER" id="PTHR45752">
    <property type="entry name" value="LEUCINE-RICH REPEAT-CONTAINING"/>
    <property type="match status" value="1"/>
</dbReference>
<dbReference type="Gene3D" id="2.30.320.10">
    <property type="entry name" value="YwqG-like"/>
    <property type="match status" value="1"/>
</dbReference>
<dbReference type="InterPro" id="IPR001611">
    <property type="entry name" value="Leu-rich_rpt"/>
</dbReference>
<dbReference type="SUPFAM" id="SSF48403">
    <property type="entry name" value="Ankyrin repeat"/>
    <property type="match status" value="1"/>
</dbReference>
<dbReference type="SMART" id="SM00365">
    <property type="entry name" value="LRR_SD22"/>
    <property type="match status" value="5"/>
</dbReference>
<comment type="caution">
    <text evidence="4">The sequence shown here is derived from an EMBL/GenBank/DDBJ whole genome shotgun (WGS) entry which is preliminary data.</text>
</comment>
<dbReference type="SMART" id="SM00364">
    <property type="entry name" value="LRR_BAC"/>
    <property type="match status" value="9"/>
</dbReference>
<dbReference type="EMBL" id="LAZR01007090">
    <property type="protein sequence ID" value="KKM87521.1"/>
    <property type="molecule type" value="Genomic_DNA"/>
</dbReference>
<dbReference type="Pfam" id="PF00560">
    <property type="entry name" value="LRR_1"/>
    <property type="match status" value="2"/>
</dbReference>
<proteinExistence type="predicted"/>
<dbReference type="InterPro" id="IPR015315">
    <property type="entry name" value="DUF1963"/>
</dbReference>
<protein>
    <recommendedName>
        <fullName evidence="3">Disease resistance R13L4/SHOC-2-like LRR domain-containing protein</fullName>
    </recommendedName>
</protein>
<dbReference type="PROSITE" id="PS51450">
    <property type="entry name" value="LRR"/>
    <property type="match status" value="4"/>
</dbReference>
<dbReference type="InterPro" id="IPR035948">
    <property type="entry name" value="YwqG-like_sf"/>
</dbReference>
<gene>
    <name evidence="4" type="ORF">LCGC14_1268050</name>
</gene>
<dbReference type="InterPro" id="IPR032675">
    <property type="entry name" value="LRR_dom_sf"/>
</dbReference>
<evidence type="ECO:0000256" key="2">
    <source>
        <dbReference type="ARBA" id="ARBA00022737"/>
    </source>
</evidence>
<evidence type="ECO:0000259" key="3">
    <source>
        <dbReference type="Pfam" id="PF23598"/>
    </source>
</evidence>
<dbReference type="PROSITE" id="PS50297">
    <property type="entry name" value="ANK_REP_REGION"/>
    <property type="match status" value="1"/>
</dbReference>
<reference evidence="4" key="1">
    <citation type="journal article" date="2015" name="Nature">
        <title>Complex archaea that bridge the gap between prokaryotes and eukaryotes.</title>
        <authorList>
            <person name="Spang A."/>
            <person name="Saw J.H."/>
            <person name="Jorgensen S.L."/>
            <person name="Zaremba-Niedzwiedzka K."/>
            <person name="Martijn J."/>
            <person name="Lind A.E."/>
            <person name="van Eijk R."/>
            <person name="Schleper C."/>
            <person name="Guy L."/>
            <person name="Ettema T.J."/>
        </authorList>
    </citation>
    <scope>NUCLEOTIDE SEQUENCE</scope>
</reference>
<evidence type="ECO:0000313" key="4">
    <source>
        <dbReference type="EMBL" id="KKM87521.1"/>
    </source>
</evidence>
<dbReference type="Pfam" id="PF09234">
    <property type="entry name" value="DUF1963"/>
    <property type="match status" value="1"/>
</dbReference>
<dbReference type="Pfam" id="PF00023">
    <property type="entry name" value="Ank"/>
    <property type="match status" value="1"/>
</dbReference>
<dbReference type="Gene3D" id="1.25.40.20">
    <property type="entry name" value="Ankyrin repeat-containing domain"/>
    <property type="match status" value="1"/>
</dbReference>
<dbReference type="PANTHER" id="PTHR45752:SF196">
    <property type="entry name" value="GH17740P"/>
    <property type="match status" value="1"/>
</dbReference>
<name>A0A0F9LJT3_9ZZZZ</name>
<dbReference type="SMART" id="SM00248">
    <property type="entry name" value="ANK"/>
    <property type="match status" value="1"/>
</dbReference>
<evidence type="ECO:0000256" key="1">
    <source>
        <dbReference type="ARBA" id="ARBA00022614"/>
    </source>
</evidence>
<feature type="domain" description="Disease resistance R13L4/SHOC-2-like LRR" evidence="3">
    <location>
        <begin position="379"/>
        <end position="547"/>
    </location>
</feature>
<dbReference type="SUPFAM" id="SSF103032">
    <property type="entry name" value="Hypothetical protein YwqG"/>
    <property type="match status" value="1"/>
</dbReference>
<keyword evidence="2" id="KW-0677">Repeat</keyword>
<dbReference type="InterPro" id="IPR055414">
    <property type="entry name" value="LRR_R13L4/SHOC2-like"/>
</dbReference>
<organism evidence="4">
    <name type="scientific">marine sediment metagenome</name>
    <dbReference type="NCBI Taxonomy" id="412755"/>
    <lineage>
        <taxon>unclassified sequences</taxon>
        <taxon>metagenomes</taxon>
        <taxon>ecological metagenomes</taxon>
    </lineage>
</organism>
<dbReference type="SMART" id="SM00369">
    <property type="entry name" value="LRR_TYP"/>
    <property type="match status" value="9"/>
</dbReference>
<dbReference type="InterPro" id="IPR036770">
    <property type="entry name" value="Ankyrin_rpt-contain_sf"/>
</dbReference>
<keyword evidence="1" id="KW-0433">Leucine-rich repeat</keyword>
<dbReference type="SUPFAM" id="SSF52058">
    <property type="entry name" value="L domain-like"/>
    <property type="match status" value="2"/>
</dbReference>
<dbReference type="PROSITE" id="PS50088">
    <property type="entry name" value="ANK_REPEAT"/>
    <property type="match status" value="1"/>
</dbReference>
<feature type="domain" description="Disease resistance R13L4/SHOC-2-like LRR" evidence="3">
    <location>
        <begin position="925"/>
        <end position="997"/>
    </location>
</feature>
<sequence length="1311" mass="153535">MDLKECKINEYITVKLHEDAPAVYIRNRQYKIQNFKYLDVSIDEVKSSYNLDSIDGATDKIDEKEKKGNTPLHWAAFGGHKEVVELLLSRADKIDEKDKEERRKYVSRPFIPEYWYEKLCDNLKIWAKNDYDTKLIYGPYAFQLLRKLEIASDPIAIKVLKLEIIKRLTGDNLSIVDFLLSENYTRIYLNSDDLGQIYLNKNSGLLNTLISSKNIRFVSSILEKLDEIGDPDAKEQLKKEKYKRLKSGNPSAFWFLVNNGYLKNIGKDEINRMFEDFNYRTILNADIEEVVSLLSELNNRGVTRANKHLKNYALAKLKDIEKAEDMINWLIWEDRMNLFSKEELKSLDLKDLTIRIGGGGSSNFRVPNEISYIISLEKLSVSSEYDFESLPESIGNLINLKELDLSYNTQLEGLPNSVIKLKNLRSLSLSLETMLEVPEIVSQLTWLEELHLDFEFVAKKVPLLLKGLKNLKILSFEGTEGVAFPNWLGELIWLEELKLNNNNLSNIPDWVKNLKNLKILIMYENEIQTIPEWIGSLNKLKKLSLNLNRITNLPPSICNLKKLEILDLDFNEIEELPESIGEMICLKKLNLGYNQLVTLPNSLGNLINLRELDLRKNKLVILPVSISNLKNLIMFNLEENQLGEIKSLKSKDVRHYLLGAIKESNIEKIVNLINNRLLKFLNVNDFRDIWDKFNKKLVKLFKDAIKILREDYRKFAFPDDYTKFLKQIVSELLKKCGKKEIEILIWLKLYQYLEEEDFSGLPEDLLIKITKNYYYIALHSELYEDPWDLIYEFRKKVGKRISQPIKKLIRAFIITGNYNEIINIRVNRWLAQLTKKDLFELLEDQQLGLLKHIFESIRQKGYEYHGFGSQVDEDIFNYFQKALPPPEAKAIKDIQDLMSEQLIFDHGYHDEMFHAYKVKNNHVVRLWLGYSNISYLPESIGNLHFLKELDLTHCNLSALPEAIGNLKNLIELELFDNRLRSLPESISNLNSLKHLYTGRNPSLIPSLIMNPYNFPSNVVPSDDLKFISNTALLKIAKYKTPGSEKTWRKKFRVILEKNKLGNYADGIMNAIKCRIIIDKFYVGNESPRNVGFSKLGGNPDVPSEFEWPYWKERPLSFLMQLNLEDLKDFEYSQFYSQRGFLYFFFDPLQEEWGINYPKNREAWRIIYHDVDRSALLRTQNPSSDKKHTYPTCYISFFPDIHLPSQAIQLFYFMKGDKFTWHELDDFDIFYSKIRSKILNYNNVVDNHALFGYADMIQEGPFFTESIHLLQLGDDKQLKWRWGGGGRLHFYIKEDNLKKNHFDDVEMVLDCF</sequence>
<accession>A0A0F9LJT3</accession>
<dbReference type="InterPro" id="IPR050715">
    <property type="entry name" value="LRR-SigEffector_domain"/>
</dbReference>
<dbReference type="Pfam" id="PF23598">
    <property type="entry name" value="LRR_14"/>
    <property type="match status" value="2"/>
</dbReference>
<dbReference type="Gene3D" id="3.80.10.10">
    <property type="entry name" value="Ribonuclease Inhibitor"/>
    <property type="match status" value="2"/>
</dbReference>
<dbReference type="InterPro" id="IPR003591">
    <property type="entry name" value="Leu-rich_rpt_typical-subtyp"/>
</dbReference>